<organism evidence="10 11">
    <name type="scientific">Porites evermanni</name>
    <dbReference type="NCBI Taxonomy" id="104178"/>
    <lineage>
        <taxon>Eukaryota</taxon>
        <taxon>Metazoa</taxon>
        <taxon>Cnidaria</taxon>
        <taxon>Anthozoa</taxon>
        <taxon>Hexacorallia</taxon>
        <taxon>Scleractinia</taxon>
        <taxon>Fungiina</taxon>
        <taxon>Poritidae</taxon>
        <taxon>Porites</taxon>
    </lineage>
</organism>
<evidence type="ECO:0000256" key="4">
    <source>
        <dbReference type="ARBA" id="ARBA00022771"/>
    </source>
</evidence>
<dbReference type="InterPro" id="IPR011011">
    <property type="entry name" value="Znf_FYVE_PHD"/>
</dbReference>
<dbReference type="InterPro" id="IPR011604">
    <property type="entry name" value="PDDEXK-like_dom_sf"/>
</dbReference>
<sequence>MDSKEKETKCQKNSGVDYSFPISEYAKQLDLPVRDRYLQKIAAIGIDPVLVEGKDFKPDCLPPVESTDILCYLVLETSFYTQQQFKAFRSLEAYNQMVSGFIASVQGHIIANKFLVLAKVRHSQRMNDSLISCWVITERQGTILFAHCLGCKAGLAESCSHIASVLFYLEAWTKINGRLACTQVKCSWILPTYVKQVEYEKARDINFTSARKMKNDLDAKIENLSNVSSPVDSAEGNISKDIPVPSKPEMDAFYAKLSKSSSKPIALSLIPEYADSYVLKSRCVPTISDLFDKKYLDLCYPELLKACHEVDIKITKEQITQVERDSVTQAKGNSFFRHRAGRIGASQSKAACQTNPAMPSQSLIQSICYPELNKLNTKAIIHGCQHEEEAIRAYEEIMKKQHINFKIEKCGLMINEEYPWLHATPDFLCSCDCCGEGCGEVKCPLCIENCDFDNYVAKPSSCLEKTGSGNFSLKTNHQYYFQVQQQLFTYKRLYCDFIVCAFGHVREAKLVTQRHFPDEAHWVAVLPKLTSFWRTCILPEVLGRWYTRKHDMGDVKPTEAHSVCFCRTVTGEDTVSCCNAKCPIMKFHLSCLCIASIPKTWYCPNCRTLPEFKRTNKSTRAGKKQVAPSDALILDSICVCKKKPSETDKLLECHNEGCNNGRFFHLACINLKRMPNTSKTTWVCPACKTVKQKSSRTADEVKFVKEVKSKTPIEKYKQYAKLGQAEYDLIMSPTGWLDGTIIHEAQTILRQVNSSIRGFQRPTLGPIRQFDIMTGDFIQILNINNNHWVCVSSIGCPPGHVNLMDSLTKPVISKELQELVQALLGPNFQGIFNIPVQQQMNASDCGVFAIAYATCLVYGQNPCTVIFDIPRMRQHLHRCLRAGTMQLFPTT</sequence>
<accession>A0ABN8RIG7</accession>
<evidence type="ECO:0000256" key="5">
    <source>
        <dbReference type="ARBA" id="ARBA00022801"/>
    </source>
</evidence>
<dbReference type="EMBL" id="CALNXI010001872">
    <property type="protein sequence ID" value="CAH3178718.1"/>
    <property type="molecule type" value="Genomic_DNA"/>
</dbReference>
<dbReference type="SUPFAM" id="SSF57903">
    <property type="entry name" value="FYVE/PHD zinc finger"/>
    <property type="match status" value="2"/>
</dbReference>
<dbReference type="SUPFAM" id="SSF52980">
    <property type="entry name" value="Restriction endonuclease-like"/>
    <property type="match status" value="1"/>
</dbReference>
<dbReference type="Pfam" id="PF09588">
    <property type="entry name" value="YqaJ"/>
    <property type="match status" value="1"/>
</dbReference>
<feature type="domain" description="PHD-type" evidence="8">
    <location>
        <begin position="635"/>
        <end position="690"/>
    </location>
</feature>
<dbReference type="InterPro" id="IPR019787">
    <property type="entry name" value="Znf_PHD-finger"/>
</dbReference>
<keyword evidence="4 7" id="KW-0863">Zinc-finger</keyword>
<reference evidence="10 11" key="1">
    <citation type="submission" date="2022-05" db="EMBL/GenBank/DDBJ databases">
        <authorList>
            <consortium name="Genoscope - CEA"/>
            <person name="William W."/>
        </authorList>
    </citation>
    <scope>NUCLEOTIDE SEQUENCE [LARGE SCALE GENOMIC DNA]</scope>
</reference>
<dbReference type="InterPro" id="IPR013083">
    <property type="entry name" value="Znf_RING/FYVE/PHD"/>
</dbReference>
<keyword evidence="5" id="KW-0378">Hydrolase</keyword>
<name>A0ABN8RIG7_9CNID</name>
<dbReference type="Gene3D" id="3.30.40.10">
    <property type="entry name" value="Zinc/RING finger domain, C3HC4 (zinc finger)"/>
    <property type="match status" value="2"/>
</dbReference>
<keyword evidence="6" id="KW-0862">Zinc</keyword>
<dbReference type="Pfam" id="PF02902">
    <property type="entry name" value="Peptidase_C48"/>
    <property type="match status" value="1"/>
</dbReference>
<evidence type="ECO:0000256" key="6">
    <source>
        <dbReference type="ARBA" id="ARBA00022833"/>
    </source>
</evidence>
<evidence type="ECO:0000313" key="10">
    <source>
        <dbReference type="EMBL" id="CAH3178718.1"/>
    </source>
</evidence>
<dbReference type="Gene3D" id="3.90.320.10">
    <property type="match status" value="1"/>
</dbReference>
<dbReference type="InterPro" id="IPR001965">
    <property type="entry name" value="Znf_PHD"/>
</dbReference>
<dbReference type="PROSITE" id="PS01359">
    <property type="entry name" value="ZF_PHD_1"/>
    <property type="match status" value="1"/>
</dbReference>
<dbReference type="InterPro" id="IPR003653">
    <property type="entry name" value="Peptidase_C48_C"/>
</dbReference>
<dbReference type="SMART" id="SM00249">
    <property type="entry name" value="PHD"/>
    <property type="match status" value="2"/>
</dbReference>
<evidence type="ECO:0000256" key="1">
    <source>
        <dbReference type="ARBA" id="ARBA00005234"/>
    </source>
</evidence>
<gene>
    <name evidence="9" type="ORF">PEVE_00002001</name>
    <name evidence="10" type="ORF">PEVE_00011936</name>
</gene>
<dbReference type="PANTHER" id="PTHR47526:SF3">
    <property type="entry name" value="PHD-TYPE DOMAIN-CONTAINING PROTEIN"/>
    <property type="match status" value="1"/>
</dbReference>
<dbReference type="Gene3D" id="3.40.395.10">
    <property type="entry name" value="Adenoviral Proteinase, Chain A"/>
    <property type="match status" value="1"/>
</dbReference>
<dbReference type="InterPro" id="IPR038765">
    <property type="entry name" value="Papain-like_cys_pep_sf"/>
</dbReference>
<dbReference type="InterPro" id="IPR019080">
    <property type="entry name" value="YqaJ_viral_recombinase"/>
</dbReference>
<evidence type="ECO:0000259" key="8">
    <source>
        <dbReference type="PROSITE" id="PS50016"/>
    </source>
</evidence>
<dbReference type="InterPro" id="IPR011335">
    <property type="entry name" value="Restrct_endonuc-II-like"/>
</dbReference>
<comment type="caution">
    <text evidence="10">The sequence shown here is derived from an EMBL/GenBank/DDBJ whole genome shotgun (WGS) entry which is preliminary data.</text>
</comment>
<evidence type="ECO:0000256" key="7">
    <source>
        <dbReference type="PROSITE-ProRule" id="PRU00146"/>
    </source>
</evidence>
<dbReference type="EMBL" id="CALNXI010000111">
    <property type="protein sequence ID" value="CAH3019252.1"/>
    <property type="molecule type" value="Genomic_DNA"/>
</dbReference>
<evidence type="ECO:0000256" key="3">
    <source>
        <dbReference type="ARBA" id="ARBA00022723"/>
    </source>
</evidence>
<dbReference type="CDD" id="cd15489">
    <property type="entry name" value="PHD_SF"/>
    <property type="match status" value="1"/>
</dbReference>
<dbReference type="PANTHER" id="PTHR47526">
    <property type="entry name" value="ATP-DEPENDENT DNA HELICASE"/>
    <property type="match status" value="1"/>
</dbReference>
<dbReference type="SUPFAM" id="SSF54001">
    <property type="entry name" value="Cysteine proteinases"/>
    <property type="match status" value="1"/>
</dbReference>
<dbReference type="CDD" id="cd22343">
    <property type="entry name" value="PDDEXK_lambda_exonuclease-like"/>
    <property type="match status" value="1"/>
</dbReference>
<evidence type="ECO:0000313" key="9">
    <source>
        <dbReference type="EMBL" id="CAH3019252.1"/>
    </source>
</evidence>
<proteinExistence type="inferred from homology"/>
<evidence type="ECO:0000256" key="2">
    <source>
        <dbReference type="ARBA" id="ARBA00022670"/>
    </source>
</evidence>
<keyword evidence="11" id="KW-1185">Reference proteome</keyword>
<dbReference type="InterPro" id="IPR019786">
    <property type="entry name" value="Zinc_finger_PHD-type_CS"/>
</dbReference>
<dbReference type="PROSITE" id="PS50016">
    <property type="entry name" value="ZF_PHD_2"/>
    <property type="match status" value="1"/>
</dbReference>
<keyword evidence="3" id="KW-0479">Metal-binding</keyword>
<protein>
    <recommendedName>
        <fullName evidence="8">PHD-type domain-containing protein</fullName>
    </recommendedName>
</protein>
<keyword evidence="2" id="KW-0645">Protease</keyword>
<evidence type="ECO:0000313" key="11">
    <source>
        <dbReference type="Proteomes" id="UP001159427"/>
    </source>
</evidence>
<comment type="similarity">
    <text evidence="1">Belongs to the peptidase C48 family.</text>
</comment>
<dbReference type="Proteomes" id="UP001159427">
    <property type="component" value="Unassembled WGS sequence"/>
</dbReference>